<organism evidence="7 8">
    <name type="scientific">Williamsia deligens</name>
    <dbReference type="NCBI Taxonomy" id="321325"/>
    <lineage>
        <taxon>Bacteria</taxon>
        <taxon>Bacillati</taxon>
        <taxon>Actinomycetota</taxon>
        <taxon>Actinomycetes</taxon>
        <taxon>Mycobacteriales</taxon>
        <taxon>Nocardiaceae</taxon>
        <taxon>Williamsia</taxon>
    </lineage>
</organism>
<evidence type="ECO:0000256" key="4">
    <source>
        <dbReference type="ARBA" id="ARBA00022807"/>
    </source>
</evidence>
<dbReference type="PANTHER" id="PTHR47359:SF3">
    <property type="entry name" value="NLP_P60 DOMAIN-CONTAINING PROTEIN-RELATED"/>
    <property type="match status" value="1"/>
</dbReference>
<keyword evidence="2" id="KW-0645">Protease</keyword>
<keyword evidence="3" id="KW-0378">Hydrolase</keyword>
<evidence type="ECO:0000256" key="5">
    <source>
        <dbReference type="SAM" id="MobiDB-lite"/>
    </source>
</evidence>
<comment type="similarity">
    <text evidence="1">Belongs to the peptidase C40 family.</text>
</comment>
<feature type="compositionally biased region" description="Low complexity" evidence="5">
    <location>
        <begin position="210"/>
        <end position="220"/>
    </location>
</feature>
<keyword evidence="4" id="KW-0788">Thiol protease</keyword>
<accession>A0ABW3G9U4</accession>
<name>A0ABW3G9U4_9NOCA</name>
<dbReference type="Proteomes" id="UP001597068">
    <property type="component" value="Unassembled WGS sequence"/>
</dbReference>
<dbReference type="SUPFAM" id="SSF54001">
    <property type="entry name" value="Cysteine proteinases"/>
    <property type="match status" value="1"/>
</dbReference>
<protein>
    <submittedName>
        <fullName evidence="7">C40 family peptidase</fullName>
    </submittedName>
</protein>
<dbReference type="RefSeq" id="WP_253649075.1">
    <property type="nucleotide sequence ID" value="NZ_BAAAMO010000005.1"/>
</dbReference>
<gene>
    <name evidence="7" type="ORF">ACFQ04_16040</name>
</gene>
<dbReference type="Pfam" id="PF00877">
    <property type="entry name" value="NLPC_P60"/>
    <property type="match status" value="1"/>
</dbReference>
<dbReference type="PROSITE" id="PS51935">
    <property type="entry name" value="NLPC_P60"/>
    <property type="match status" value="1"/>
</dbReference>
<proteinExistence type="inferred from homology"/>
<evidence type="ECO:0000256" key="2">
    <source>
        <dbReference type="ARBA" id="ARBA00022670"/>
    </source>
</evidence>
<dbReference type="InterPro" id="IPR051794">
    <property type="entry name" value="PG_Endopeptidase_C40"/>
</dbReference>
<evidence type="ECO:0000256" key="1">
    <source>
        <dbReference type="ARBA" id="ARBA00007074"/>
    </source>
</evidence>
<evidence type="ECO:0000313" key="7">
    <source>
        <dbReference type="EMBL" id="MFD0927250.1"/>
    </source>
</evidence>
<evidence type="ECO:0000259" key="6">
    <source>
        <dbReference type="PROSITE" id="PS51935"/>
    </source>
</evidence>
<evidence type="ECO:0000256" key="3">
    <source>
        <dbReference type="ARBA" id="ARBA00022801"/>
    </source>
</evidence>
<keyword evidence="8" id="KW-1185">Reference proteome</keyword>
<dbReference type="EMBL" id="JBHTIL010000004">
    <property type="protein sequence ID" value="MFD0927250.1"/>
    <property type="molecule type" value="Genomic_DNA"/>
</dbReference>
<dbReference type="Gene3D" id="3.90.1720.10">
    <property type="entry name" value="endopeptidase domain like (from Nostoc punctiforme)"/>
    <property type="match status" value="1"/>
</dbReference>
<dbReference type="InterPro" id="IPR038765">
    <property type="entry name" value="Papain-like_cys_pep_sf"/>
</dbReference>
<feature type="region of interest" description="Disordered" evidence="5">
    <location>
        <begin position="164"/>
        <end position="237"/>
    </location>
</feature>
<dbReference type="InterPro" id="IPR000064">
    <property type="entry name" value="NLP_P60_dom"/>
</dbReference>
<feature type="domain" description="NlpC/P60" evidence="6">
    <location>
        <begin position="244"/>
        <end position="342"/>
    </location>
</feature>
<comment type="caution">
    <text evidence="7">The sequence shown here is derived from an EMBL/GenBank/DDBJ whole genome shotgun (WGS) entry which is preliminary data.</text>
</comment>
<evidence type="ECO:0000313" key="8">
    <source>
        <dbReference type="Proteomes" id="UP001597068"/>
    </source>
</evidence>
<dbReference type="PANTHER" id="PTHR47359">
    <property type="entry name" value="PEPTIDOGLYCAN DL-ENDOPEPTIDASE CWLO"/>
    <property type="match status" value="1"/>
</dbReference>
<reference evidence="8" key="1">
    <citation type="journal article" date="2019" name="Int. J. Syst. Evol. Microbiol.">
        <title>The Global Catalogue of Microorganisms (GCM) 10K type strain sequencing project: providing services to taxonomists for standard genome sequencing and annotation.</title>
        <authorList>
            <consortium name="The Broad Institute Genomics Platform"/>
            <consortium name="The Broad Institute Genome Sequencing Center for Infectious Disease"/>
            <person name="Wu L."/>
            <person name="Ma J."/>
        </authorList>
    </citation>
    <scope>NUCLEOTIDE SEQUENCE [LARGE SCALE GENOMIC DNA]</scope>
    <source>
        <strain evidence="8">CCUG 50873</strain>
    </source>
</reference>
<sequence length="342" mass="34884">MIGPVAALAAPLRALLDAVGTGHLPADGPIAQLRCAADALDRAGTDLDRATSAVPAIWDSSGADAAVRTVGEHRRHVGGLADDVRAVADIGDEAGRVVAEAARSLRTVLDSFVAAADALGPAATTPAGLPALVSIGVAHLQRALTVIGQAQARLTALTQRLQSMARRRTPAVPDPGRLRRPAASPRTGGAHPTRGRAVGEHRPGGGDHGTAGATTSPAGTHDGAHPGGRVPITLPDGSVAYAPNERAATAVRAALSQRGVPYAWGGTTPGQGLDCSALTQYAYRQAGVELPRLAQDQDTAGFRVDRGELLPGDLAVWSGHVAMIVGNGQMIEDNCQKGYLHS</sequence>